<evidence type="ECO:0000256" key="2">
    <source>
        <dbReference type="ARBA" id="ARBA00004496"/>
    </source>
</evidence>
<evidence type="ECO:0000256" key="7">
    <source>
        <dbReference type="ARBA" id="ARBA00022490"/>
    </source>
</evidence>
<dbReference type="InterPro" id="IPR000073">
    <property type="entry name" value="AB_hydrolase_1"/>
</dbReference>
<dbReference type="Gene3D" id="3.40.50.1820">
    <property type="entry name" value="alpha/beta hydrolase"/>
    <property type="match status" value="1"/>
</dbReference>
<dbReference type="InterPro" id="IPR005944">
    <property type="entry name" value="Pro_iminopeptidase"/>
</dbReference>
<dbReference type="EMBL" id="JPRM01000028">
    <property type="protein sequence ID" value="KFF13658.1"/>
    <property type="molecule type" value="Genomic_DNA"/>
</dbReference>
<dbReference type="eggNOG" id="COG0596">
    <property type="taxonomic scope" value="Bacteria"/>
</dbReference>
<comment type="similarity">
    <text evidence="3 11 13">Belongs to the peptidase S33 family.</text>
</comment>
<evidence type="ECO:0000313" key="15">
    <source>
        <dbReference type="EMBL" id="KFF13658.1"/>
    </source>
</evidence>
<evidence type="ECO:0000256" key="10">
    <source>
        <dbReference type="ARBA" id="ARBA00029605"/>
    </source>
</evidence>
<dbReference type="InterPro" id="IPR029058">
    <property type="entry name" value="AB_hydrolase_fold"/>
</dbReference>
<dbReference type="Pfam" id="PF00561">
    <property type="entry name" value="Abhydrolase_1"/>
    <property type="match status" value="1"/>
</dbReference>
<evidence type="ECO:0000256" key="13">
    <source>
        <dbReference type="RuleBase" id="RU003421"/>
    </source>
</evidence>
<evidence type="ECO:0000256" key="11">
    <source>
        <dbReference type="PIRNR" id="PIRNR006431"/>
    </source>
</evidence>
<comment type="catalytic activity">
    <reaction evidence="1 11 13">
        <text>Release of N-terminal proline from a peptide.</text>
        <dbReference type="EC" id="3.4.11.5"/>
    </reaction>
</comment>
<gene>
    <name evidence="15" type="ORF">IW20_17740</name>
</gene>
<comment type="subcellular location">
    <subcellularLocation>
        <location evidence="2 11">Cytoplasm</location>
    </subcellularLocation>
</comment>
<dbReference type="PANTHER" id="PTHR43722">
    <property type="entry name" value="PROLINE IMINOPEPTIDASE"/>
    <property type="match status" value="1"/>
</dbReference>
<keyword evidence="8 11" id="KW-0645">Protease</keyword>
<dbReference type="PANTHER" id="PTHR43722:SF1">
    <property type="entry name" value="PROLINE IMINOPEPTIDASE"/>
    <property type="match status" value="1"/>
</dbReference>
<evidence type="ECO:0000256" key="1">
    <source>
        <dbReference type="ARBA" id="ARBA00001585"/>
    </source>
</evidence>
<sequence>MIQDNIIEKGLLEVSNLHKIYYEVCGNINGDCYLFVHGGPGAGFSENDKRFFDFKRHKVIFFDQRGSSRSKPFGCIEENNTPYLVDDINKLLNHLNIDKINIFGGSWGTTLSLVYAILNPERVNSLLLRAIFLGDKKSIDHFTNGDIKDKYPKELNRFKNNVPLDSSLKISEYYLDKMLNGTDEDKEFYSYEWAFYEISIFKRSLSDQEIDTIIKQIPYHSLSILEAHYLSNNCFIEENFIIKNTDKLGNIPVTIIHGEKDLICPIEYAQELHEKLNNSILYIEDAGHSDTEPTIENRIISFLNE</sequence>
<dbReference type="AlphaFoldDB" id="A0A086AAE4"/>
<proteinExistence type="inferred from homology"/>
<evidence type="ECO:0000256" key="8">
    <source>
        <dbReference type="ARBA" id="ARBA00022670"/>
    </source>
</evidence>
<comment type="caution">
    <text evidence="15">The sequence shown here is derived from an EMBL/GenBank/DDBJ whole genome shotgun (WGS) entry which is preliminary data.</text>
</comment>
<keyword evidence="6 11" id="KW-0031">Aminopeptidase</keyword>
<evidence type="ECO:0000256" key="12">
    <source>
        <dbReference type="PIRSR" id="PIRSR006431-1"/>
    </source>
</evidence>
<reference evidence="15 16" key="1">
    <citation type="submission" date="2014-07" db="EMBL/GenBank/DDBJ databases">
        <title>Genome of Flavobacterium hydatis DSM 2063.</title>
        <authorList>
            <person name="Pipes S.E."/>
            <person name="Stropko S.J."/>
            <person name="Newman J.D."/>
        </authorList>
    </citation>
    <scope>NUCLEOTIDE SEQUENCE [LARGE SCALE GENOMIC DNA]</scope>
    <source>
        <strain evidence="15 16">DSM 2063</strain>
    </source>
</reference>
<accession>A0A086AAE4</accession>
<organism evidence="15 16">
    <name type="scientific">Flavobacterium hydatis</name>
    <name type="common">Cytophaga aquatilis</name>
    <dbReference type="NCBI Taxonomy" id="991"/>
    <lineage>
        <taxon>Bacteria</taxon>
        <taxon>Pseudomonadati</taxon>
        <taxon>Bacteroidota</taxon>
        <taxon>Flavobacteriia</taxon>
        <taxon>Flavobacteriales</taxon>
        <taxon>Flavobacteriaceae</taxon>
        <taxon>Flavobacterium</taxon>
    </lineage>
</organism>
<dbReference type="RefSeq" id="WP_051885865.1">
    <property type="nucleotide sequence ID" value="NZ_JBEWQG010000049.1"/>
</dbReference>
<dbReference type="PRINTS" id="PR00793">
    <property type="entry name" value="PROAMNOPTASE"/>
</dbReference>
<evidence type="ECO:0000256" key="4">
    <source>
        <dbReference type="ARBA" id="ARBA00012568"/>
    </source>
</evidence>
<dbReference type="OrthoDB" id="9796770at2"/>
<dbReference type="InterPro" id="IPR002410">
    <property type="entry name" value="Peptidase_S33"/>
</dbReference>
<dbReference type="GO" id="GO:0006508">
    <property type="term" value="P:proteolysis"/>
    <property type="evidence" value="ECO:0007669"/>
    <property type="project" value="UniProtKB-KW"/>
</dbReference>
<dbReference type="Proteomes" id="UP000028712">
    <property type="component" value="Unassembled WGS sequence"/>
</dbReference>
<dbReference type="STRING" id="991.IW20_17740"/>
<protein>
    <recommendedName>
        <fullName evidence="5 11">Proline iminopeptidase</fullName>
        <shortName evidence="11">PIP</shortName>
        <ecNumber evidence="4 11">3.4.11.5</ecNumber>
    </recommendedName>
    <alternativeName>
        <fullName evidence="10 11">Prolyl aminopeptidase</fullName>
    </alternativeName>
</protein>
<keyword evidence="9 11" id="KW-0378">Hydrolase</keyword>
<dbReference type="NCBIfam" id="TIGR01249">
    <property type="entry name" value="pro_imino_pep_1"/>
    <property type="match status" value="1"/>
</dbReference>
<evidence type="ECO:0000256" key="6">
    <source>
        <dbReference type="ARBA" id="ARBA00022438"/>
    </source>
</evidence>
<dbReference type="EC" id="3.4.11.5" evidence="4 11"/>
<evidence type="ECO:0000256" key="3">
    <source>
        <dbReference type="ARBA" id="ARBA00010088"/>
    </source>
</evidence>
<evidence type="ECO:0000256" key="5">
    <source>
        <dbReference type="ARBA" id="ARBA00021843"/>
    </source>
</evidence>
<dbReference type="SUPFAM" id="SSF53474">
    <property type="entry name" value="alpha/beta-Hydrolases"/>
    <property type="match status" value="1"/>
</dbReference>
<feature type="domain" description="AB hydrolase-1" evidence="14">
    <location>
        <begin position="34"/>
        <end position="289"/>
    </location>
</feature>
<evidence type="ECO:0000313" key="16">
    <source>
        <dbReference type="Proteomes" id="UP000028712"/>
    </source>
</evidence>
<name>A0A086AAE4_FLAHY</name>
<dbReference type="GO" id="GO:0005737">
    <property type="term" value="C:cytoplasm"/>
    <property type="evidence" value="ECO:0007669"/>
    <property type="project" value="UniProtKB-SubCell"/>
</dbReference>
<feature type="active site" evidence="12">
    <location>
        <position position="261"/>
    </location>
</feature>
<dbReference type="GO" id="GO:0004177">
    <property type="term" value="F:aminopeptidase activity"/>
    <property type="evidence" value="ECO:0007669"/>
    <property type="project" value="UniProtKB-UniRule"/>
</dbReference>
<dbReference type="PIRSF" id="PIRSF006431">
    <property type="entry name" value="Pept_S33"/>
    <property type="match status" value="1"/>
</dbReference>
<feature type="active site" description="Nucleophile" evidence="12">
    <location>
        <position position="106"/>
    </location>
</feature>
<evidence type="ECO:0000259" key="14">
    <source>
        <dbReference type="Pfam" id="PF00561"/>
    </source>
</evidence>
<evidence type="ECO:0000256" key="9">
    <source>
        <dbReference type="ARBA" id="ARBA00022801"/>
    </source>
</evidence>
<feature type="active site" description="Proton donor" evidence="12">
    <location>
        <position position="288"/>
    </location>
</feature>
<keyword evidence="7 11" id="KW-0963">Cytoplasm</keyword>